<feature type="transmembrane region" description="Helical" evidence="1">
    <location>
        <begin position="149"/>
        <end position="169"/>
    </location>
</feature>
<proteinExistence type="predicted"/>
<dbReference type="RefSeq" id="WP_248736446.1">
    <property type="nucleotide sequence ID" value="NZ_CALBWS010000024.1"/>
</dbReference>
<keyword evidence="1" id="KW-0472">Membrane</keyword>
<evidence type="ECO:0000313" key="2">
    <source>
        <dbReference type="EMBL" id="CAH2716186.1"/>
    </source>
</evidence>
<evidence type="ECO:0000313" key="3">
    <source>
        <dbReference type="Proteomes" id="UP000838308"/>
    </source>
</evidence>
<dbReference type="Proteomes" id="UP000838308">
    <property type="component" value="Unassembled WGS sequence"/>
</dbReference>
<name>A0ABM9EU47_9BACI</name>
<feature type="transmembrane region" description="Helical" evidence="1">
    <location>
        <begin position="53"/>
        <end position="78"/>
    </location>
</feature>
<dbReference type="Pfam" id="PF12730">
    <property type="entry name" value="ABC2_membrane_4"/>
    <property type="match status" value="1"/>
</dbReference>
<evidence type="ECO:0008006" key="4">
    <source>
        <dbReference type="Google" id="ProtNLM"/>
    </source>
</evidence>
<keyword evidence="1" id="KW-0812">Transmembrane</keyword>
<dbReference type="EMBL" id="CALBWS010000024">
    <property type="protein sequence ID" value="CAH2716186.1"/>
    <property type="molecule type" value="Genomic_DNA"/>
</dbReference>
<feature type="transmembrane region" description="Helical" evidence="1">
    <location>
        <begin position="176"/>
        <end position="193"/>
    </location>
</feature>
<protein>
    <recommendedName>
        <fullName evidence="4">ABC transporter permease</fullName>
    </recommendedName>
</protein>
<keyword evidence="1" id="KW-1133">Transmembrane helix</keyword>
<comment type="caution">
    <text evidence="2">The sequence shown here is derived from an EMBL/GenBank/DDBJ whole genome shotgun (WGS) entry which is preliminary data.</text>
</comment>
<feature type="transmembrane region" description="Helical" evidence="1">
    <location>
        <begin position="21"/>
        <end position="38"/>
    </location>
</feature>
<accession>A0ABM9EU47</accession>
<reference evidence="2" key="1">
    <citation type="submission" date="2022-04" db="EMBL/GenBank/DDBJ databases">
        <authorList>
            <person name="Criscuolo A."/>
        </authorList>
    </citation>
    <scope>NUCLEOTIDE SEQUENCE</scope>
    <source>
        <strain evidence="2">CIP111895</strain>
    </source>
</reference>
<gene>
    <name evidence="2" type="ORF">BACCIP111895_03370</name>
</gene>
<keyword evidence="3" id="KW-1185">Reference proteome</keyword>
<organism evidence="2 3">
    <name type="scientific">Neobacillus rhizosphaerae</name>
    <dbReference type="NCBI Taxonomy" id="2880965"/>
    <lineage>
        <taxon>Bacteria</taxon>
        <taxon>Bacillati</taxon>
        <taxon>Bacillota</taxon>
        <taxon>Bacilli</taxon>
        <taxon>Bacillales</taxon>
        <taxon>Bacillaceae</taxon>
        <taxon>Neobacillus</taxon>
    </lineage>
</organism>
<evidence type="ECO:0000256" key="1">
    <source>
        <dbReference type="SAM" id="Phobius"/>
    </source>
</evidence>
<feature type="transmembrane region" description="Helical" evidence="1">
    <location>
        <begin position="199"/>
        <end position="221"/>
    </location>
</feature>
<feature type="transmembrane region" description="Helical" evidence="1">
    <location>
        <begin position="99"/>
        <end position="129"/>
    </location>
</feature>
<sequence length="229" mass="25403">MRKLISLEIKKFKLFSYLKSVGIADLIIMGLLCVIYFAEKSEGTFAYGSYESAFTMIGSIIRPTFIIFAAVLISRLIIDEYKSNSITLMFMYPINRKKVMISKLTIVACFTFLTIFLSNILLGSVFYLVDSYLHFVPEALTVEVLKDSLFSMTLEAVASAGMALIPLYFGMRKKSVPATIVSAIIMVSLTSSSTNGVNLFAYIAIPISLAAIGSLIAYYSFRNIEKVDV</sequence>